<evidence type="ECO:0000313" key="2">
    <source>
        <dbReference type="Proteomes" id="UP000828941"/>
    </source>
</evidence>
<organism evidence="1 2">
    <name type="scientific">Bauhinia variegata</name>
    <name type="common">Purple orchid tree</name>
    <name type="synonym">Phanera variegata</name>
    <dbReference type="NCBI Taxonomy" id="167791"/>
    <lineage>
        <taxon>Eukaryota</taxon>
        <taxon>Viridiplantae</taxon>
        <taxon>Streptophyta</taxon>
        <taxon>Embryophyta</taxon>
        <taxon>Tracheophyta</taxon>
        <taxon>Spermatophyta</taxon>
        <taxon>Magnoliopsida</taxon>
        <taxon>eudicotyledons</taxon>
        <taxon>Gunneridae</taxon>
        <taxon>Pentapetalae</taxon>
        <taxon>rosids</taxon>
        <taxon>fabids</taxon>
        <taxon>Fabales</taxon>
        <taxon>Fabaceae</taxon>
        <taxon>Cercidoideae</taxon>
        <taxon>Cercideae</taxon>
        <taxon>Bauhiniinae</taxon>
        <taxon>Bauhinia</taxon>
    </lineage>
</organism>
<gene>
    <name evidence="1" type="ORF">L6164_011552</name>
</gene>
<accession>A0ACB9P6F1</accession>
<keyword evidence="2" id="KW-1185">Reference proteome</keyword>
<proteinExistence type="predicted"/>
<reference evidence="1 2" key="1">
    <citation type="journal article" date="2022" name="DNA Res.">
        <title>Chromosomal-level genome assembly of the orchid tree Bauhinia variegata (Leguminosae; Cercidoideae) supports the allotetraploid origin hypothesis of Bauhinia.</title>
        <authorList>
            <person name="Zhong Y."/>
            <person name="Chen Y."/>
            <person name="Zheng D."/>
            <person name="Pang J."/>
            <person name="Liu Y."/>
            <person name="Luo S."/>
            <person name="Meng S."/>
            <person name="Qian L."/>
            <person name="Wei D."/>
            <person name="Dai S."/>
            <person name="Zhou R."/>
        </authorList>
    </citation>
    <scope>NUCLEOTIDE SEQUENCE [LARGE SCALE GENOMIC DNA]</scope>
    <source>
        <strain evidence="1">BV-YZ2020</strain>
    </source>
</reference>
<protein>
    <submittedName>
        <fullName evidence="1">Uncharacterized protein</fullName>
    </submittedName>
</protein>
<dbReference type="Proteomes" id="UP000828941">
    <property type="component" value="Chromosome 5"/>
</dbReference>
<sequence>METSRGLFTGTTDGNELVVIEGHEEPKPVRNIDGQLCEICGDRVGLTVDGDLFVACEECGFPVCRPCYEYERREGTQVCPQCQTRYKRIKGSPRVEGDEDEDDVDDIEQEFRMLQGKISHGDDDENAKSPLDAAKVNEERPISSHGLGESGSARWDEKDKDWKLNQGNLWPETDASVDPEKAMRDEARQPLSRKVAIPSGRLSPYRMMVVARLIITVLFILYRISHPVPEAIGLWLISVSCEIWLALSWMLDQLPKWFPTDRETYLDRLSIRYEPEDKPNLLFPLDVFVTTVDPIKEPPLLTANTVLSILAMDYPADRIACYVSDDGASMLTFEALQETAEFARKWVPFCKKHSIEPRAPEKYFSEKIDFLKDKVQPTYVKERRTMKREYEEFKVRINSLVARFTRVPVDGWTMKDGTPWPGNNTRDHPGMIQVLLAQSGGPESDGAGNELPRLVYVSREKRPGFQHHSRAGALNALLRVSAVLSNAPFVLNLDCNHYVNNSKAVREAMCFFMDQQTGKSICFVQFPIRFDSLDSHDRYANRNTVLFDIKLRCEDGIQGPTYVGSACIFRRKALYGCDPPKVSKRPKMVGCDCCPCFGARKKPQVHSKHDRNGDDASITGADEDKQELMSHMNFENKFGKSAIFVNSTLDEQGGIPSSSNLAALLKEAIHVMSSSYEDRTPWGKEVGWDYGSTASDTLTSFKMHCRGWRSIYCMPKRCPFRGTAPINLSDRLNQVLRWSVGSMEIVFSRHCPILYGLRVGRLKGLQRVSYISSTVYPFSSIPLLVYCLLPAVCLLTGKFITPSISTFASLLFIGLFISIFATGILELRWSGVTLEEWWRTEQFWVISSVSAHLFAIVQGFMKALTKADMSFIIMTKAPDDGEFRELYAFRWTSLLVPPTTIIIINLIGIVAGMTDAINSGEHSWGLLLGKLFFSFWVIVHLYPFFKGLMGRQNRTPTLVIIWSVLLASIFSLVWVRIDPFVLKTKGPDIMQCGISC</sequence>
<name>A0ACB9P6F1_BAUVA</name>
<dbReference type="EMBL" id="CM039430">
    <property type="protein sequence ID" value="KAI4344308.1"/>
    <property type="molecule type" value="Genomic_DNA"/>
</dbReference>
<comment type="caution">
    <text evidence="1">The sequence shown here is derived from an EMBL/GenBank/DDBJ whole genome shotgun (WGS) entry which is preliminary data.</text>
</comment>
<evidence type="ECO:0000313" key="1">
    <source>
        <dbReference type="EMBL" id="KAI4344308.1"/>
    </source>
</evidence>